<protein>
    <recommendedName>
        <fullName evidence="1">SGNH hydrolase-type esterase domain-containing protein</fullName>
    </recommendedName>
</protein>
<keyword evidence="3" id="KW-1185">Reference proteome</keyword>
<dbReference type="Gene3D" id="3.40.50.1110">
    <property type="entry name" value="SGNH hydrolase"/>
    <property type="match status" value="1"/>
</dbReference>
<dbReference type="InterPro" id="IPR013830">
    <property type="entry name" value="SGNH_hydro"/>
</dbReference>
<name>A0A919YMS8_9BACL</name>
<dbReference type="PANTHER" id="PTHR34407:SF1">
    <property type="entry name" value="SGNH HYDROLASE-TYPE ESTERASE DOMAIN-CONTAINING PROTEIN"/>
    <property type="match status" value="1"/>
</dbReference>
<dbReference type="SUPFAM" id="SSF52266">
    <property type="entry name" value="SGNH hydrolase"/>
    <property type="match status" value="1"/>
</dbReference>
<dbReference type="Pfam" id="PF13472">
    <property type="entry name" value="Lipase_GDSL_2"/>
    <property type="match status" value="1"/>
</dbReference>
<dbReference type="PANTHER" id="PTHR34407">
    <property type="entry name" value="EXPRESSED PROTEIN"/>
    <property type="match status" value="1"/>
</dbReference>
<evidence type="ECO:0000313" key="3">
    <source>
        <dbReference type="Proteomes" id="UP000683139"/>
    </source>
</evidence>
<reference evidence="2" key="1">
    <citation type="submission" date="2021-03" db="EMBL/GenBank/DDBJ databases">
        <title>Antimicrobial resistance genes in bacteria isolated from Japanese honey, and their potential for conferring macrolide and lincosamide resistance in the American foulbrood pathogen Paenibacillus larvae.</title>
        <authorList>
            <person name="Okamoto M."/>
            <person name="Kumagai M."/>
            <person name="Kanamori H."/>
            <person name="Takamatsu D."/>
        </authorList>
    </citation>
    <scope>NUCLEOTIDE SEQUENCE</scope>
    <source>
        <strain evidence="2">J40TS1</strain>
    </source>
</reference>
<gene>
    <name evidence="2" type="ORF">J40TS1_29840</name>
</gene>
<evidence type="ECO:0000313" key="2">
    <source>
        <dbReference type="EMBL" id="GIP17342.1"/>
    </source>
</evidence>
<dbReference type="Proteomes" id="UP000683139">
    <property type="component" value="Unassembled WGS sequence"/>
</dbReference>
<dbReference type="InterPro" id="IPR036514">
    <property type="entry name" value="SGNH_hydro_sf"/>
</dbReference>
<dbReference type="CDD" id="cd00229">
    <property type="entry name" value="SGNH_hydrolase"/>
    <property type="match status" value="1"/>
</dbReference>
<accession>A0A919YMS8</accession>
<organism evidence="2 3">
    <name type="scientific">Paenibacillus montaniterrae</name>
    <dbReference type="NCBI Taxonomy" id="429341"/>
    <lineage>
        <taxon>Bacteria</taxon>
        <taxon>Bacillati</taxon>
        <taxon>Bacillota</taxon>
        <taxon>Bacilli</taxon>
        <taxon>Bacillales</taxon>
        <taxon>Paenibacillaceae</taxon>
        <taxon>Paenibacillus</taxon>
    </lineage>
</organism>
<dbReference type="EMBL" id="BOSE01000005">
    <property type="protein sequence ID" value="GIP17342.1"/>
    <property type="molecule type" value="Genomic_DNA"/>
</dbReference>
<proteinExistence type="predicted"/>
<sequence>MTDLLSQPDEKRKGFYILFEAMLEASSRADGKFVQDIYLEGRLADQAKYTGGIDDDSMLELLKSCEGFRRLVHSIGVSVRSLEGSQSEVRFTLENWGKTSKYESGSRISAICPADGSEVVMKLSDYSWTSEDDVLGKFTFEFEQAGALAIANVVFYLHDGYDAPELIADEPVAFDSDAYRSMISRSLLHKGNNYRLKKAIEKAKQGEDVTIAYIGGSITQGAGAKPIHSACYAYQSYLSFKKLFAKNGGEHIHFVKAGVGGTPSELGMIRYERDVLKDGAVWPDIVIVEFAVNDADDETRGKCYESLVLKALAAENEPAVILLFSVFINDWNLQDRLAPVGLHYDLPMVSVKDAVVPQFHLSKEAGHVVTKRQYFYDSYHPTNIGHTIMADCLGWLFAEAEYSELHERDIDLSKPPIIGNDFAHVRLLDRSTNTAIAEIAKGAFHETDTDLQMVEMNDQPFATAQFPHNWMHTAEAGNESFKLKLKSRSLLLVYKDSGSNDFGRADIFVDGKLVQTADPRIINWTHCHATILYNEPEAREHTIEIQMAPGDEHKRFTILAFGYVS</sequence>
<evidence type="ECO:0000259" key="1">
    <source>
        <dbReference type="Pfam" id="PF13472"/>
    </source>
</evidence>
<comment type="caution">
    <text evidence="2">The sequence shown here is derived from an EMBL/GenBank/DDBJ whole genome shotgun (WGS) entry which is preliminary data.</text>
</comment>
<dbReference type="AlphaFoldDB" id="A0A919YMS8"/>
<feature type="domain" description="SGNH hydrolase-type esterase" evidence="1">
    <location>
        <begin position="214"/>
        <end position="387"/>
    </location>
</feature>
<dbReference type="RefSeq" id="WP_213516554.1">
    <property type="nucleotide sequence ID" value="NZ_BOSE01000005.1"/>
</dbReference>